<evidence type="ECO:0000313" key="2">
    <source>
        <dbReference type="Proteomes" id="UP001596978"/>
    </source>
</evidence>
<accession>A0ABW3CXF2</accession>
<protein>
    <submittedName>
        <fullName evidence="1">Uncharacterized protein</fullName>
    </submittedName>
</protein>
<comment type="caution">
    <text evidence="1">The sequence shown here is derived from an EMBL/GenBank/DDBJ whole genome shotgun (WGS) entry which is preliminary data.</text>
</comment>
<evidence type="ECO:0000313" key="1">
    <source>
        <dbReference type="EMBL" id="MFD0862196.1"/>
    </source>
</evidence>
<name>A0ABW3CXF2_9FLAO</name>
<dbReference type="RefSeq" id="WP_386406657.1">
    <property type="nucleotide sequence ID" value="NZ_JBHTJH010000004.1"/>
</dbReference>
<dbReference type="Proteomes" id="UP001596978">
    <property type="component" value="Unassembled WGS sequence"/>
</dbReference>
<keyword evidence="2" id="KW-1185">Reference proteome</keyword>
<dbReference type="EMBL" id="JBHTJH010000004">
    <property type="protein sequence ID" value="MFD0862196.1"/>
    <property type="molecule type" value="Genomic_DNA"/>
</dbReference>
<organism evidence="1 2">
    <name type="scientific">Sungkyunkwania multivorans</name>
    <dbReference type="NCBI Taxonomy" id="1173618"/>
    <lineage>
        <taxon>Bacteria</taxon>
        <taxon>Pseudomonadati</taxon>
        <taxon>Bacteroidota</taxon>
        <taxon>Flavobacteriia</taxon>
        <taxon>Flavobacteriales</taxon>
        <taxon>Flavobacteriaceae</taxon>
        <taxon>Sungkyunkwania</taxon>
    </lineage>
</organism>
<sequence length="70" mass="7769">MQSPKRKKTTLSLKKMRIAKITDTTAIRGGDIQTIAQDSEYCTGSVNDKNCNSQETIGTGTRLTYQLTQE</sequence>
<gene>
    <name evidence="1" type="ORF">ACFQ1M_08240</name>
</gene>
<proteinExistence type="predicted"/>
<reference evidence="2" key="1">
    <citation type="journal article" date="2019" name="Int. J. Syst. Evol. Microbiol.">
        <title>The Global Catalogue of Microorganisms (GCM) 10K type strain sequencing project: providing services to taxonomists for standard genome sequencing and annotation.</title>
        <authorList>
            <consortium name="The Broad Institute Genomics Platform"/>
            <consortium name="The Broad Institute Genome Sequencing Center for Infectious Disease"/>
            <person name="Wu L."/>
            <person name="Ma J."/>
        </authorList>
    </citation>
    <scope>NUCLEOTIDE SEQUENCE [LARGE SCALE GENOMIC DNA]</scope>
    <source>
        <strain evidence="2">CCUG 62952</strain>
    </source>
</reference>